<keyword evidence="3" id="KW-1185">Reference proteome</keyword>
<sequence length="275" mass="28726">MTELSFTGDAAAETAAPAAAPEAAAASSTAPPDAAAPAGANPWQIEHKGRDGAVTKVDVPEPFRNSDGSVNIAAALKAHADLRQQLSTRPTAPERYDFAAIIPEEAKSVLGDVLVDGAPLLPKAEAWGKKWNLPPEAMGEALSLLAERDGLLGQAGEADSSTAQEQAWAEAVQLVGSREKAEGIGRRFATALGLTDKDPPIGLPPQALPLLEKLLEKAGAGTVTTTRDVAATAAVTEADLETMMRDPKYWKQKDPAFIAQVTEGFQKLYGGQKQA</sequence>
<gene>
    <name evidence="2" type="ORF">KEC16_03695</name>
</gene>
<evidence type="ECO:0000313" key="3">
    <source>
        <dbReference type="Proteomes" id="UP000680714"/>
    </source>
</evidence>
<reference evidence="2 3" key="1">
    <citation type="submission" date="2021-04" db="EMBL/GenBank/DDBJ databases">
        <title>Magnetospirillum sulfuroxidans sp. nov., a facultative chemolithoautotrophic sulfur-oxidizing alphaproteobacterium isolated from freshwater sediment and proposals for Paramagetospirillum gen. nov., and Magnetospirillaceae fam. nov.</title>
        <authorList>
            <person name="Koziaeva V."/>
            <person name="Geelhoed J.S."/>
            <person name="Sorokin D.Y."/>
            <person name="Grouzdev D.S."/>
        </authorList>
    </citation>
    <scope>NUCLEOTIDE SEQUENCE [LARGE SCALE GENOMIC DNA]</scope>
    <source>
        <strain evidence="2 3">J10</strain>
    </source>
</reference>
<evidence type="ECO:0000256" key="1">
    <source>
        <dbReference type="SAM" id="MobiDB-lite"/>
    </source>
</evidence>
<dbReference type="EMBL" id="JAGTUF010000001">
    <property type="protein sequence ID" value="MBR9970814.1"/>
    <property type="molecule type" value="Genomic_DNA"/>
</dbReference>
<comment type="caution">
    <text evidence="2">The sequence shown here is derived from an EMBL/GenBank/DDBJ whole genome shotgun (WGS) entry which is preliminary data.</text>
</comment>
<accession>A0ABS5I8Q0</accession>
<dbReference type="Proteomes" id="UP000680714">
    <property type="component" value="Unassembled WGS sequence"/>
</dbReference>
<protein>
    <submittedName>
        <fullName evidence="2">Uncharacterized protein</fullName>
    </submittedName>
</protein>
<dbReference type="RefSeq" id="WP_211546269.1">
    <property type="nucleotide sequence ID" value="NZ_JAGTUF010000001.1"/>
</dbReference>
<feature type="compositionally biased region" description="Low complexity" evidence="1">
    <location>
        <begin position="8"/>
        <end position="40"/>
    </location>
</feature>
<feature type="region of interest" description="Disordered" evidence="1">
    <location>
        <begin position="1"/>
        <end position="45"/>
    </location>
</feature>
<name>A0ABS5I8Q0_9PROT</name>
<evidence type="ECO:0000313" key="2">
    <source>
        <dbReference type="EMBL" id="MBR9970814.1"/>
    </source>
</evidence>
<organism evidence="2 3">
    <name type="scientific">Magnetospirillum sulfuroxidans</name>
    <dbReference type="NCBI Taxonomy" id="611300"/>
    <lineage>
        <taxon>Bacteria</taxon>
        <taxon>Pseudomonadati</taxon>
        <taxon>Pseudomonadota</taxon>
        <taxon>Alphaproteobacteria</taxon>
        <taxon>Rhodospirillales</taxon>
        <taxon>Rhodospirillaceae</taxon>
        <taxon>Magnetospirillum</taxon>
    </lineage>
</organism>
<proteinExistence type="predicted"/>